<dbReference type="Proteomes" id="UP000030645">
    <property type="component" value="Unassembled WGS sequence"/>
</dbReference>
<organism evidence="2 3">
    <name type="scientific">Morus notabilis</name>
    <dbReference type="NCBI Taxonomy" id="981085"/>
    <lineage>
        <taxon>Eukaryota</taxon>
        <taxon>Viridiplantae</taxon>
        <taxon>Streptophyta</taxon>
        <taxon>Embryophyta</taxon>
        <taxon>Tracheophyta</taxon>
        <taxon>Spermatophyta</taxon>
        <taxon>Magnoliopsida</taxon>
        <taxon>eudicotyledons</taxon>
        <taxon>Gunneridae</taxon>
        <taxon>Pentapetalae</taxon>
        <taxon>rosids</taxon>
        <taxon>fabids</taxon>
        <taxon>Rosales</taxon>
        <taxon>Moraceae</taxon>
        <taxon>Moreae</taxon>
        <taxon>Morus</taxon>
    </lineage>
</organism>
<reference evidence="3" key="1">
    <citation type="submission" date="2013-01" db="EMBL/GenBank/DDBJ databases">
        <title>Draft Genome Sequence of a Mulberry Tree, Morus notabilis C.K. Schneid.</title>
        <authorList>
            <person name="He N."/>
            <person name="Zhao S."/>
        </authorList>
    </citation>
    <scope>NUCLEOTIDE SEQUENCE</scope>
</reference>
<evidence type="ECO:0000313" key="2">
    <source>
        <dbReference type="EMBL" id="EXC18513.1"/>
    </source>
</evidence>
<dbReference type="AlphaFoldDB" id="W9RZ56"/>
<accession>W9RZ56</accession>
<proteinExistence type="predicted"/>
<feature type="compositionally biased region" description="Basic and acidic residues" evidence="1">
    <location>
        <begin position="118"/>
        <end position="137"/>
    </location>
</feature>
<keyword evidence="3" id="KW-1185">Reference proteome</keyword>
<sequence>MTEDDGEAVSEFKSRNSDRSIDEIWNMQQSPSSPVEFTVRRSGGVFTTVLEARHDCRSGRIRSPPSRRRRIYRGRRLCDGLRYRLCDGFTDVWRSSWRSQLPEEISSSTSDDLVGAGEGERGESKLRGEREKSEKKT</sequence>
<evidence type="ECO:0000256" key="1">
    <source>
        <dbReference type="SAM" id="MobiDB-lite"/>
    </source>
</evidence>
<feature type="region of interest" description="Disordered" evidence="1">
    <location>
        <begin position="99"/>
        <end position="137"/>
    </location>
</feature>
<dbReference type="EMBL" id="KE345837">
    <property type="protein sequence ID" value="EXC18513.1"/>
    <property type="molecule type" value="Genomic_DNA"/>
</dbReference>
<name>W9RZ56_9ROSA</name>
<gene>
    <name evidence="2" type="ORF">L484_018694</name>
</gene>
<protein>
    <submittedName>
        <fullName evidence="2">Uncharacterized protein</fullName>
    </submittedName>
</protein>
<evidence type="ECO:0000313" key="3">
    <source>
        <dbReference type="Proteomes" id="UP000030645"/>
    </source>
</evidence>